<gene>
    <name evidence="3" type="ORF">NIES30_19365</name>
</gene>
<keyword evidence="1" id="KW-0812">Transmembrane</keyword>
<accession>A0A1U7J173</accession>
<feature type="transmembrane region" description="Helical" evidence="1">
    <location>
        <begin position="143"/>
        <end position="160"/>
    </location>
</feature>
<feature type="transmembrane region" description="Helical" evidence="1">
    <location>
        <begin position="108"/>
        <end position="131"/>
    </location>
</feature>
<dbReference type="GO" id="GO:0080120">
    <property type="term" value="P:CAAX-box protein maturation"/>
    <property type="evidence" value="ECO:0007669"/>
    <property type="project" value="UniProtKB-ARBA"/>
</dbReference>
<name>A0A1U7J173_9CYAN</name>
<evidence type="ECO:0000256" key="1">
    <source>
        <dbReference type="SAM" id="Phobius"/>
    </source>
</evidence>
<evidence type="ECO:0000259" key="2">
    <source>
        <dbReference type="Pfam" id="PF02517"/>
    </source>
</evidence>
<organism evidence="3 4">
    <name type="scientific">Phormidium tenue NIES-30</name>
    <dbReference type="NCBI Taxonomy" id="549789"/>
    <lineage>
        <taxon>Bacteria</taxon>
        <taxon>Bacillati</taxon>
        <taxon>Cyanobacteriota</taxon>
        <taxon>Cyanophyceae</taxon>
        <taxon>Oscillatoriophycideae</taxon>
        <taxon>Oscillatoriales</taxon>
        <taxon>Oscillatoriaceae</taxon>
        <taxon>Phormidium</taxon>
    </lineage>
</organism>
<dbReference type="Pfam" id="PF02517">
    <property type="entry name" value="Rce1-like"/>
    <property type="match status" value="1"/>
</dbReference>
<dbReference type="Proteomes" id="UP000185557">
    <property type="component" value="Unassembled WGS sequence"/>
</dbReference>
<reference evidence="3 4" key="1">
    <citation type="submission" date="2016-11" db="EMBL/GenBank/DDBJ databases">
        <title>Draft Genome Sequences of Nine Cyanobacterial Strains from Diverse Habitats.</title>
        <authorList>
            <person name="Zhu T."/>
            <person name="Hou S."/>
            <person name="Lu X."/>
            <person name="Hess W.R."/>
        </authorList>
    </citation>
    <scope>NUCLEOTIDE SEQUENCE [LARGE SCALE GENOMIC DNA]</scope>
    <source>
        <strain evidence="3 4">NIES-30</strain>
    </source>
</reference>
<feature type="transmembrane region" description="Helical" evidence="1">
    <location>
        <begin position="35"/>
        <end position="55"/>
    </location>
</feature>
<protein>
    <recommendedName>
        <fullName evidence="2">CAAX prenyl protease 2/Lysostaphin resistance protein A-like domain-containing protein</fullName>
    </recommendedName>
</protein>
<keyword evidence="1" id="KW-1133">Transmembrane helix</keyword>
<keyword evidence="1" id="KW-0472">Membrane</keyword>
<dbReference type="RefSeq" id="WP_073610088.1">
    <property type="nucleotide sequence ID" value="NZ_MRCG01000016.1"/>
</dbReference>
<dbReference type="AlphaFoldDB" id="A0A1U7J173"/>
<evidence type="ECO:0000313" key="3">
    <source>
        <dbReference type="EMBL" id="OKH45683.1"/>
    </source>
</evidence>
<dbReference type="InterPro" id="IPR003675">
    <property type="entry name" value="Rce1/LyrA-like_dom"/>
</dbReference>
<proteinExistence type="predicted"/>
<dbReference type="STRING" id="549789.NIES30_19365"/>
<keyword evidence="4" id="KW-1185">Reference proteome</keyword>
<evidence type="ECO:0000313" key="4">
    <source>
        <dbReference type="Proteomes" id="UP000185557"/>
    </source>
</evidence>
<dbReference type="GO" id="GO:0004175">
    <property type="term" value="F:endopeptidase activity"/>
    <property type="evidence" value="ECO:0007669"/>
    <property type="project" value="UniProtKB-ARBA"/>
</dbReference>
<dbReference type="EMBL" id="MRCG01000016">
    <property type="protein sequence ID" value="OKH45683.1"/>
    <property type="molecule type" value="Genomic_DNA"/>
</dbReference>
<comment type="caution">
    <text evidence="3">The sequence shown here is derived from an EMBL/GenBank/DDBJ whole genome shotgun (WGS) entry which is preliminary data.</text>
</comment>
<feature type="domain" description="CAAX prenyl protease 2/Lysostaphin resistance protein A-like" evidence="2">
    <location>
        <begin position="74"/>
        <end position="175"/>
    </location>
</feature>
<feature type="transmembrane region" description="Helical" evidence="1">
    <location>
        <begin position="166"/>
        <end position="183"/>
    </location>
</feature>
<sequence length="206" mass="22565">MSCFSFTLLFGGIPALERGAQRLADASATGLSWPLGLLGLGAIALYGLIALPFGLKNGFLVRQNAAATPLGLGLDALRRFIAPALLEETIFRVMLLPHPVEGVPGDRWLLWGIVSFVAFVLYHVLLDRTLYRGTGAGLSDPRFLVLAGWLGLILIGAYWITGSLWVVVLMHWVVVLVWVYRFGGWARLSGVRAVRGRERKPIAPFR</sequence>